<keyword evidence="2" id="KW-1185">Reference proteome</keyword>
<accession>A0A391NWT4</accession>
<proteinExistence type="predicted"/>
<dbReference type="Proteomes" id="UP000265618">
    <property type="component" value="Unassembled WGS sequence"/>
</dbReference>
<evidence type="ECO:0000313" key="1">
    <source>
        <dbReference type="EMBL" id="GCA65000.1"/>
    </source>
</evidence>
<feature type="non-terminal residue" evidence="1">
    <location>
        <position position="15"/>
    </location>
</feature>
<protein>
    <submittedName>
        <fullName evidence="1">Uncharacterized protein</fullName>
    </submittedName>
</protein>
<comment type="caution">
    <text evidence="1">The sequence shown here is derived from an EMBL/GenBank/DDBJ whole genome shotgun (WGS) entry which is preliminary data.</text>
</comment>
<evidence type="ECO:0000313" key="2">
    <source>
        <dbReference type="Proteomes" id="UP000265618"/>
    </source>
</evidence>
<dbReference type="EMBL" id="BDIP01009370">
    <property type="protein sequence ID" value="GCA65000.1"/>
    <property type="molecule type" value="Genomic_DNA"/>
</dbReference>
<sequence>MPLTIVAKIEAKADK</sequence>
<name>A0A391NWT4_9EUKA</name>
<gene>
    <name evidence="1" type="ORF">KIPB_015978</name>
</gene>
<reference evidence="1 2" key="1">
    <citation type="journal article" date="2018" name="PLoS ONE">
        <title>The draft genome of Kipferlia bialata reveals reductive genome evolution in fornicate parasites.</title>
        <authorList>
            <person name="Tanifuji G."/>
            <person name="Takabayashi S."/>
            <person name="Kume K."/>
            <person name="Takagi M."/>
            <person name="Nakayama T."/>
            <person name="Kamikawa R."/>
            <person name="Inagaki Y."/>
            <person name="Hashimoto T."/>
        </authorList>
    </citation>
    <scope>NUCLEOTIDE SEQUENCE [LARGE SCALE GENOMIC DNA]</scope>
    <source>
        <strain evidence="1">NY0173</strain>
    </source>
</reference>
<organism evidence="1 2">
    <name type="scientific">Kipferlia bialata</name>
    <dbReference type="NCBI Taxonomy" id="797122"/>
    <lineage>
        <taxon>Eukaryota</taxon>
        <taxon>Metamonada</taxon>
        <taxon>Carpediemonas-like organisms</taxon>
        <taxon>Kipferlia</taxon>
    </lineage>
</organism>